<proteinExistence type="predicted"/>
<comment type="caution">
    <text evidence="1">The sequence shown here is derived from an EMBL/GenBank/DDBJ whole genome shotgun (WGS) entry which is preliminary data.</text>
</comment>
<accession>A0A8E1S019</accession>
<evidence type="ECO:0000313" key="2">
    <source>
        <dbReference type="Proteomes" id="UP000071979"/>
    </source>
</evidence>
<dbReference type="AlphaFoldDB" id="A0A8E1S019"/>
<reference evidence="1 2" key="1">
    <citation type="journal article" date="2016" name="Front. Microbiol.">
        <title>Genomic Resource of Rice Seed Associated Bacteria.</title>
        <authorList>
            <person name="Midha S."/>
            <person name="Bansal K."/>
            <person name="Sharma S."/>
            <person name="Kumar N."/>
            <person name="Patil P.P."/>
            <person name="Chaudhry V."/>
            <person name="Patil P.B."/>
        </authorList>
    </citation>
    <scope>NUCLEOTIDE SEQUENCE [LARGE SCALE GENOMIC DNA]</scope>
    <source>
        <strain evidence="1 2">SA3</strain>
    </source>
</reference>
<organism evidence="1 2">
    <name type="scientific">Pantoea dispersa</name>
    <dbReference type="NCBI Taxonomy" id="59814"/>
    <lineage>
        <taxon>Bacteria</taxon>
        <taxon>Pseudomonadati</taxon>
        <taxon>Pseudomonadota</taxon>
        <taxon>Gammaproteobacteria</taxon>
        <taxon>Enterobacterales</taxon>
        <taxon>Erwiniaceae</taxon>
        <taxon>Pantoea</taxon>
    </lineage>
</organism>
<dbReference type="Proteomes" id="UP000071979">
    <property type="component" value="Unassembled WGS sequence"/>
</dbReference>
<name>A0A8E1S019_9GAMM</name>
<dbReference type="EMBL" id="LDSE01000011">
    <property type="protein sequence ID" value="KTS68477.1"/>
    <property type="molecule type" value="Genomic_DNA"/>
</dbReference>
<protein>
    <submittedName>
        <fullName evidence="1">Uncharacterized protein</fullName>
    </submittedName>
</protein>
<gene>
    <name evidence="1" type="ORF">SA3R_07175</name>
</gene>
<sequence length="329" mass="35637">MSFLNSLSQFAQGVDPTVTRLLLGDFEFMEFEVPEQVAIHGRQKTVQHQLIGGRRVIDVLGTEYEPLTWSGIITGSQAGERVGALERMRDAGHPVLLTLDDYRFTVVITSFNPVYELIWRRPYSIEVAVVRNEGSPEKVDALTGALRELIDSDLGRALGLADIINIDAVTQALSNLHQAVKAVTDFAHATVAQVQAVVRPMIAARNIIHHELALLEAATRDITSLGGLVPGNPVSRTVSNLLLQSDHVTRIPALYRLQDVLERLNKNVKAGQSAAGIKAITLSGGNLYQVASEQYGDASLWTSVADANDLSDPQLSGIHTLKIPASPGV</sequence>
<dbReference type="RefSeq" id="WP_058776292.1">
    <property type="nucleotide sequence ID" value="NZ_LDSD01000011.1"/>
</dbReference>
<evidence type="ECO:0000313" key="1">
    <source>
        <dbReference type="EMBL" id="KTS68477.1"/>
    </source>
</evidence>